<dbReference type="InterPro" id="IPR029063">
    <property type="entry name" value="SAM-dependent_MTases_sf"/>
</dbReference>
<dbReference type="GO" id="GO:0008168">
    <property type="term" value="F:methyltransferase activity"/>
    <property type="evidence" value="ECO:0007669"/>
    <property type="project" value="UniProtKB-KW"/>
</dbReference>
<dbReference type="InterPro" id="IPR041698">
    <property type="entry name" value="Methyltransf_25"/>
</dbReference>
<accession>A0A1H2A938</accession>
<dbReference type="Proteomes" id="UP000199103">
    <property type="component" value="Chromosome I"/>
</dbReference>
<reference evidence="2 3" key="1">
    <citation type="submission" date="2016-10" db="EMBL/GenBank/DDBJ databases">
        <authorList>
            <person name="de Groot N.N."/>
        </authorList>
    </citation>
    <scope>NUCLEOTIDE SEQUENCE [LARGE SCALE GENOMIC DNA]</scope>
    <source>
        <strain evidence="2 3">DSM 21800</strain>
    </source>
</reference>
<dbReference type="RefSeq" id="WP_231920082.1">
    <property type="nucleotide sequence ID" value="NZ_LT629772.1"/>
</dbReference>
<dbReference type="Pfam" id="PF13649">
    <property type="entry name" value="Methyltransf_25"/>
    <property type="match status" value="1"/>
</dbReference>
<keyword evidence="2" id="KW-0808">Transferase</keyword>
<organism evidence="2 3">
    <name type="scientific">Microlunatus soli</name>
    <dbReference type="NCBI Taxonomy" id="630515"/>
    <lineage>
        <taxon>Bacteria</taxon>
        <taxon>Bacillati</taxon>
        <taxon>Actinomycetota</taxon>
        <taxon>Actinomycetes</taxon>
        <taxon>Propionibacteriales</taxon>
        <taxon>Propionibacteriaceae</taxon>
        <taxon>Microlunatus</taxon>
    </lineage>
</organism>
<dbReference type="SUPFAM" id="SSF53335">
    <property type="entry name" value="S-adenosyl-L-methionine-dependent methyltransferases"/>
    <property type="match status" value="1"/>
</dbReference>
<name>A0A1H2A938_9ACTN</name>
<sequence>MQDSSAEQRELWDRIAAGYSPDDVAETDEISPALDFLQDLAGDGTALEFAIGGGRIAVPLHRRGVPVDGMDVSSVMIDVLHRAVPAGRLPATVGSMAVDDPPGTGYQLIYIVYNAITCLLHQDEQIACFQNAARHLRPGGRFVIEVWVPQLRQLPAGQTLVPGTATEDLLIIDDYDLVSQRLVSHHYTFREGKMISSGGTPHRYVWPSEMDVMATMAGLRLTDRYADWDRSPFTGDSTSSISVWTKPSVDGP</sequence>
<protein>
    <submittedName>
        <fullName evidence="2">Methyltransferase domain-containing protein</fullName>
    </submittedName>
</protein>
<dbReference type="STRING" id="630515.SAMN04489812_5763"/>
<evidence type="ECO:0000313" key="2">
    <source>
        <dbReference type="EMBL" id="SDT42501.1"/>
    </source>
</evidence>
<dbReference type="AlphaFoldDB" id="A0A1H2A938"/>
<feature type="domain" description="Methyltransferase" evidence="1">
    <location>
        <begin position="47"/>
        <end position="140"/>
    </location>
</feature>
<dbReference type="EMBL" id="LT629772">
    <property type="protein sequence ID" value="SDT42501.1"/>
    <property type="molecule type" value="Genomic_DNA"/>
</dbReference>
<keyword evidence="3" id="KW-1185">Reference proteome</keyword>
<dbReference type="CDD" id="cd02440">
    <property type="entry name" value="AdoMet_MTases"/>
    <property type="match status" value="1"/>
</dbReference>
<keyword evidence="2" id="KW-0489">Methyltransferase</keyword>
<gene>
    <name evidence="2" type="ORF">SAMN04489812_5763</name>
</gene>
<dbReference type="Gene3D" id="3.40.50.150">
    <property type="entry name" value="Vaccinia Virus protein VP39"/>
    <property type="match status" value="1"/>
</dbReference>
<evidence type="ECO:0000259" key="1">
    <source>
        <dbReference type="Pfam" id="PF13649"/>
    </source>
</evidence>
<proteinExistence type="predicted"/>
<evidence type="ECO:0000313" key="3">
    <source>
        <dbReference type="Proteomes" id="UP000199103"/>
    </source>
</evidence>
<dbReference type="GO" id="GO:0032259">
    <property type="term" value="P:methylation"/>
    <property type="evidence" value="ECO:0007669"/>
    <property type="project" value="UniProtKB-KW"/>
</dbReference>